<dbReference type="Pfam" id="PF20116">
    <property type="entry name" value="DUF6506"/>
    <property type="match status" value="1"/>
</dbReference>
<proteinExistence type="predicted"/>
<name>A0ABR7EEZ1_9FIRM</name>
<keyword evidence="2" id="KW-1185">Reference proteome</keyword>
<accession>A0ABR7EEZ1</accession>
<comment type="caution">
    <text evidence="1">The sequence shown here is derived from an EMBL/GenBank/DDBJ whole genome shotgun (WGS) entry which is preliminary data.</text>
</comment>
<dbReference type="Proteomes" id="UP000606889">
    <property type="component" value="Unassembled WGS sequence"/>
</dbReference>
<dbReference type="InterPro" id="IPR045441">
    <property type="entry name" value="DUF6506"/>
</dbReference>
<dbReference type="RefSeq" id="WP_186857828.1">
    <property type="nucleotide sequence ID" value="NZ_JACOON010000004.1"/>
</dbReference>
<evidence type="ECO:0000313" key="2">
    <source>
        <dbReference type="Proteomes" id="UP000606889"/>
    </source>
</evidence>
<evidence type="ECO:0000313" key="1">
    <source>
        <dbReference type="EMBL" id="MBC5648316.1"/>
    </source>
</evidence>
<dbReference type="EMBL" id="JACOON010000004">
    <property type="protein sequence ID" value="MBC5648316.1"/>
    <property type="molecule type" value="Genomic_DNA"/>
</dbReference>
<protein>
    <submittedName>
        <fullName evidence="1">Uncharacterized protein</fullName>
    </submittedName>
</protein>
<reference evidence="1 2" key="1">
    <citation type="submission" date="2020-08" db="EMBL/GenBank/DDBJ databases">
        <title>Genome public.</title>
        <authorList>
            <person name="Liu C."/>
            <person name="Sun Q."/>
        </authorList>
    </citation>
    <scope>NUCLEOTIDE SEQUENCE [LARGE SCALE GENOMIC DNA]</scope>
    <source>
        <strain evidence="1 2">NSJ-35</strain>
    </source>
</reference>
<organism evidence="1 2">
    <name type="scientific">Christensenella tenuis</name>
    <dbReference type="NCBI Taxonomy" id="2763033"/>
    <lineage>
        <taxon>Bacteria</taxon>
        <taxon>Bacillati</taxon>
        <taxon>Bacillota</taxon>
        <taxon>Clostridia</taxon>
        <taxon>Christensenellales</taxon>
        <taxon>Christensenellaceae</taxon>
        <taxon>Christensenella</taxon>
    </lineage>
</organism>
<gene>
    <name evidence="1" type="ORF">H8S18_08205</name>
</gene>
<sequence length="99" mass="11084">MKKKFAFLLMGAHYDPAQHHAQFETGKQTTYIYSVKNPEEAYAKIMELKEDGVGAIELCGAFGEEMTRKIIGMTGGEIAVGFVTHFPEQDGVFAEFFKK</sequence>